<sequence>MGSAKSSGTTASRTAPTADGPREGDVRGGGRRRAPILRRGTPVGAAGTVSTVLCGMLVLAACSPDAGSGDAKGSGAGRAEASAAPSATAAGGPGGRQGGKGGAPAFTVGPDGVTSWNPGGLGREHVTKPVHYPMIPPVGGDHAPVWMNCNGDVYTEAVPDVNAVHSLEHGAVWVTYTGRADPADVRKLAALVARTPYSLMSPYPAQKAPIMLTAWGRQRTVGGADDPAVGAFFADFVQGPQTPEPGAPCTGGLAR</sequence>
<organism evidence="2 3">
    <name type="scientific">Streptomyces sulfonofaciens</name>
    <dbReference type="NCBI Taxonomy" id="68272"/>
    <lineage>
        <taxon>Bacteria</taxon>
        <taxon>Bacillati</taxon>
        <taxon>Actinomycetota</taxon>
        <taxon>Actinomycetes</taxon>
        <taxon>Kitasatosporales</taxon>
        <taxon>Streptomycetaceae</taxon>
        <taxon>Streptomyces</taxon>
    </lineage>
</organism>
<dbReference type="Proteomes" id="UP000603708">
    <property type="component" value="Unassembled WGS sequence"/>
</dbReference>
<gene>
    <name evidence="2" type="ORF">GCM10018793_16290</name>
</gene>
<reference evidence="2" key="1">
    <citation type="journal article" date="2014" name="Int. J. Syst. Evol. Microbiol.">
        <title>Complete genome sequence of Corynebacterium casei LMG S-19264T (=DSM 44701T), isolated from a smear-ripened cheese.</title>
        <authorList>
            <consortium name="US DOE Joint Genome Institute (JGI-PGF)"/>
            <person name="Walter F."/>
            <person name="Albersmeier A."/>
            <person name="Kalinowski J."/>
            <person name="Ruckert C."/>
        </authorList>
    </citation>
    <scope>NUCLEOTIDE SEQUENCE</scope>
    <source>
        <strain evidence="2">JCM 5069</strain>
    </source>
</reference>
<evidence type="ECO:0000313" key="3">
    <source>
        <dbReference type="Proteomes" id="UP000603708"/>
    </source>
</evidence>
<comment type="caution">
    <text evidence="2">The sequence shown here is derived from an EMBL/GenBank/DDBJ whole genome shotgun (WGS) entry which is preliminary data.</text>
</comment>
<dbReference type="AlphaFoldDB" id="A0A919FZ39"/>
<feature type="compositionally biased region" description="Polar residues" evidence="1">
    <location>
        <begin position="1"/>
        <end position="15"/>
    </location>
</feature>
<dbReference type="RefSeq" id="WP_189930212.1">
    <property type="nucleotide sequence ID" value="NZ_BNCD01000003.1"/>
</dbReference>
<protein>
    <submittedName>
        <fullName evidence="2">Membrane protein</fullName>
    </submittedName>
</protein>
<evidence type="ECO:0000313" key="2">
    <source>
        <dbReference type="EMBL" id="GHH74628.1"/>
    </source>
</evidence>
<name>A0A919FZ39_9ACTN</name>
<feature type="region of interest" description="Disordered" evidence="1">
    <location>
        <begin position="1"/>
        <end position="39"/>
    </location>
</feature>
<accession>A0A919FZ39</accession>
<keyword evidence="3" id="KW-1185">Reference proteome</keyword>
<proteinExistence type="predicted"/>
<evidence type="ECO:0000256" key="1">
    <source>
        <dbReference type="SAM" id="MobiDB-lite"/>
    </source>
</evidence>
<reference evidence="2" key="2">
    <citation type="submission" date="2020-09" db="EMBL/GenBank/DDBJ databases">
        <authorList>
            <person name="Sun Q."/>
            <person name="Ohkuma M."/>
        </authorList>
    </citation>
    <scope>NUCLEOTIDE SEQUENCE</scope>
    <source>
        <strain evidence="2">JCM 5069</strain>
    </source>
</reference>
<dbReference type="EMBL" id="BNCD01000003">
    <property type="protein sequence ID" value="GHH74628.1"/>
    <property type="molecule type" value="Genomic_DNA"/>
</dbReference>
<dbReference type="InterPro" id="IPR021454">
    <property type="entry name" value="DUF3105"/>
</dbReference>
<feature type="region of interest" description="Disordered" evidence="1">
    <location>
        <begin position="66"/>
        <end position="107"/>
    </location>
</feature>
<dbReference type="Pfam" id="PF11303">
    <property type="entry name" value="DUF3105"/>
    <property type="match status" value="1"/>
</dbReference>
<feature type="compositionally biased region" description="Gly residues" evidence="1">
    <location>
        <begin position="91"/>
        <end position="102"/>
    </location>
</feature>
<feature type="compositionally biased region" description="Low complexity" evidence="1">
    <location>
        <begin position="77"/>
        <end position="90"/>
    </location>
</feature>